<dbReference type="eggNOG" id="ENOG502QR4D">
    <property type="taxonomic scope" value="Eukaryota"/>
</dbReference>
<evidence type="ECO:0000256" key="7">
    <source>
        <dbReference type="ARBA" id="ARBA00023180"/>
    </source>
</evidence>
<dbReference type="InterPro" id="IPR001764">
    <property type="entry name" value="Glyco_hydro_3_N"/>
</dbReference>
<dbReference type="InterPro" id="IPR036881">
    <property type="entry name" value="Glyco_hydro_3_C_sf"/>
</dbReference>
<dbReference type="InterPro" id="IPR002772">
    <property type="entry name" value="Glyco_hydro_3_C"/>
</dbReference>
<keyword evidence="5 12" id="KW-0378">Hydrolase</keyword>
<evidence type="ECO:0000256" key="4">
    <source>
        <dbReference type="ARBA" id="ARBA00012744"/>
    </source>
</evidence>
<dbReference type="InterPro" id="IPR013783">
    <property type="entry name" value="Ig-like_fold"/>
</dbReference>
<evidence type="ECO:0000313" key="13">
    <source>
        <dbReference type="Proteomes" id="UP000007431"/>
    </source>
</evidence>
<dbReference type="EMBL" id="GL377302">
    <property type="protein sequence ID" value="EFJ02184.1"/>
    <property type="molecule type" value="Genomic_DNA"/>
</dbReference>
<evidence type="ECO:0000256" key="2">
    <source>
        <dbReference type="ARBA" id="ARBA00004987"/>
    </source>
</evidence>
<keyword evidence="8" id="KW-0119">Carbohydrate metabolism</keyword>
<dbReference type="PANTHER" id="PTHR42715:SF2">
    <property type="entry name" value="BETA-GLUCOSIDASE F-RELATED"/>
    <property type="match status" value="1"/>
</dbReference>
<dbReference type="PRINTS" id="PR00133">
    <property type="entry name" value="GLHYDRLASE3"/>
</dbReference>
<evidence type="ECO:0000256" key="1">
    <source>
        <dbReference type="ARBA" id="ARBA00000448"/>
    </source>
</evidence>
<dbReference type="Proteomes" id="UP000007431">
    <property type="component" value="Unassembled WGS sequence"/>
</dbReference>
<dbReference type="VEuPathDB" id="FungiDB:SCHCODRAFT_013228"/>
<dbReference type="EC" id="3.2.1.21" evidence="4"/>
<proteinExistence type="inferred from homology"/>
<dbReference type="Pfam" id="PF00933">
    <property type="entry name" value="Glyco_hydro_3"/>
    <property type="match status" value="1"/>
</dbReference>
<dbReference type="Gene3D" id="2.60.40.10">
    <property type="entry name" value="Immunoglobulins"/>
    <property type="match status" value="1"/>
</dbReference>
<keyword evidence="9" id="KW-0326">Glycosidase</keyword>
<feature type="domain" description="Fibronectin type III-like" evidence="11">
    <location>
        <begin position="654"/>
        <end position="723"/>
    </location>
</feature>
<keyword evidence="7" id="KW-0325">Glycoprotein</keyword>
<dbReference type="KEGG" id="scm:SCHCO_013228"/>
<dbReference type="FunFam" id="3.40.50.1700:FF:000003">
    <property type="entry name" value="Probable beta-glucosidase"/>
    <property type="match status" value="1"/>
</dbReference>
<evidence type="ECO:0000313" key="12">
    <source>
        <dbReference type="EMBL" id="EFJ02184.1"/>
    </source>
</evidence>
<dbReference type="Gene3D" id="3.40.50.1700">
    <property type="entry name" value="Glycoside hydrolase family 3 C-terminal domain"/>
    <property type="match status" value="1"/>
</dbReference>
<keyword evidence="10" id="KW-0624">Polysaccharide degradation</keyword>
<dbReference type="OMA" id="NDMFAHG"/>
<dbReference type="PANTHER" id="PTHR42715">
    <property type="entry name" value="BETA-GLUCOSIDASE"/>
    <property type="match status" value="1"/>
</dbReference>
<dbReference type="Pfam" id="PF14310">
    <property type="entry name" value="Fn3-like"/>
    <property type="match status" value="1"/>
</dbReference>
<name>D8PMS5_SCHCM</name>
<protein>
    <recommendedName>
        <fullName evidence="4">beta-glucosidase</fullName>
        <ecNumber evidence="4">3.2.1.21</ecNumber>
    </recommendedName>
</protein>
<dbReference type="SMART" id="SM01217">
    <property type="entry name" value="Fn3_like"/>
    <property type="match status" value="1"/>
</dbReference>
<evidence type="ECO:0000256" key="10">
    <source>
        <dbReference type="ARBA" id="ARBA00023326"/>
    </source>
</evidence>
<evidence type="ECO:0000256" key="6">
    <source>
        <dbReference type="ARBA" id="ARBA00023001"/>
    </source>
</evidence>
<dbReference type="InterPro" id="IPR017853">
    <property type="entry name" value="GH"/>
</dbReference>
<dbReference type="InterPro" id="IPR026891">
    <property type="entry name" value="Fn3-like"/>
</dbReference>
<dbReference type="InterPro" id="IPR050288">
    <property type="entry name" value="Cellulose_deg_GH3"/>
</dbReference>
<dbReference type="HOGENOM" id="CLU_004542_2_3_1"/>
<dbReference type="GO" id="GO:0030245">
    <property type="term" value="P:cellulose catabolic process"/>
    <property type="evidence" value="ECO:0007669"/>
    <property type="project" value="UniProtKB-KW"/>
</dbReference>
<dbReference type="Gene3D" id="3.20.20.300">
    <property type="entry name" value="Glycoside hydrolase, family 3, N-terminal domain"/>
    <property type="match status" value="1"/>
</dbReference>
<comment type="similarity">
    <text evidence="3">Belongs to the glycosyl hydrolase 3 family.</text>
</comment>
<sequence>MVGGIRQGETPPASSGSLLYTFHQASDAVAQLSLQEKVDIATGIGWMNGPCVGNTPAVPTIDYPSLCLQDSPMGVRYASEVSAFPAGVNTAATFNRTLIRARGVALGEEFRGKGIHVYLGPDMNIMRTAAGGRNWEGFGADPYLSGEASYETIIGVQSVGVQGSAKHFINNDQEHFRESSSSNVDDRAQHEIYLAPFLKSAQANVASFMCSYSAVNGSWSCENDKMLNDIVKGEWGYPGYIQSDWGATHSTLAVNFGLDMTMPGDITFGSNTTYFGQALIDAVNSGDVPEDRVSDMALRILAAWYLLGQDEGYPETNIWAWDLNDPRNLHVDVQADHGSLIREIADASTILLKNENGTLPLSAPGSIAIIGNGAGNNSQGINGCVDRSCDDGVLAVGWGSGTAEFPYLITPLDAITARAQEDGTTITSSLSDSDTARAAQIAAAADVAIVFISSDSGEGYLTVEGNAGDRNDLLAWHDGDALVQAVADANENTIVAVNTVGAIITEAWIEHPNVKAVVWSGLPGQEAGNSVADILYGAYNPSGRLPYTIAKSADDYPAQVLYESSAQVPDIDYSEGLLVDYRHFDANGIEPRYEFGFGLSYTTFEYDNLAIEGSAASDQSPPTGPGSSLDPWLHEPVVTVTFTVENTGEVAGHEIPQLYVTFPESAGSAPLNLKGFESVFVAPGETADVSLSLTRYDLSIWDVVSQSWVVPSGDATISIGASSRDIRLTGTVTN</sequence>
<evidence type="ECO:0000256" key="3">
    <source>
        <dbReference type="ARBA" id="ARBA00005336"/>
    </source>
</evidence>
<comment type="pathway">
    <text evidence="2">Glycan metabolism; cellulose degradation.</text>
</comment>
<gene>
    <name evidence="12" type="ORF">SCHCODRAFT_13228</name>
</gene>
<evidence type="ECO:0000256" key="8">
    <source>
        <dbReference type="ARBA" id="ARBA00023277"/>
    </source>
</evidence>
<dbReference type="FunFam" id="3.20.20.300:FF:000002">
    <property type="entry name" value="Probable beta-glucosidase"/>
    <property type="match status" value="1"/>
</dbReference>
<evidence type="ECO:0000256" key="9">
    <source>
        <dbReference type="ARBA" id="ARBA00023295"/>
    </source>
</evidence>
<accession>D8PMS5</accession>
<organism evidence="13">
    <name type="scientific">Schizophyllum commune (strain H4-8 / FGSC 9210)</name>
    <name type="common">Split gill fungus</name>
    <dbReference type="NCBI Taxonomy" id="578458"/>
    <lineage>
        <taxon>Eukaryota</taxon>
        <taxon>Fungi</taxon>
        <taxon>Dikarya</taxon>
        <taxon>Basidiomycota</taxon>
        <taxon>Agaricomycotina</taxon>
        <taxon>Agaricomycetes</taxon>
        <taxon>Agaricomycetidae</taxon>
        <taxon>Agaricales</taxon>
        <taxon>Schizophyllaceae</taxon>
        <taxon>Schizophyllum</taxon>
    </lineage>
</organism>
<dbReference type="InterPro" id="IPR036962">
    <property type="entry name" value="Glyco_hydro_3_N_sf"/>
</dbReference>
<reference evidence="12 13" key="1">
    <citation type="journal article" date="2010" name="Nat. Biotechnol.">
        <title>Genome sequence of the model mushroom Schizophyllum commune.</title>
        <authorList>
            <person name="Ohm R.A."/>
            <person name="de Jong J.F."/>
            <person name="Lugones L.G."/>
            <person name="Aerts A."/>
            <person name="Kothe E."/>
            <person name="Stajich J.E."/>
            <person name="de Vries R.P."/>
            <person name="Record E."/>
            <person name="Levasseur A."/>
            <person name="Baker S.E."/>
            <person name="Bartholomew K.A."/>
            <person name="Coutinho P.M."/>
            <person name="Erdmann S."/>
            <person name="Fowler T.J."/>
            <person name="Gathman A.C."/>
            <person name="Lombard V."/>
            <person name="Henrissat B."/>
            <person name="Knabe N."/>
            <person name="Kuees U."/>
            <person name="Lilly W.W."/>
            <person name="Lindquist E."/>
            <person name="Lucas S."/>
            <person name="Magnuson J.K."/>
            <person name="Piumi F."/>
            <person name="Raudaskoski M."/>
            <person name="Salamov A."/>
            <person name="Schmutz J."/>
            <person name="Schwarze F.W.M.R."/>
            <person name="vanKuyk P.A."/>
            <person name="Horton J.S."/>
            <person name="Grigoriev I.V."/>
            <person name="Woesten H.A.B."/>
        </authorList>
    </citation>
    <scope>NUCLEOTIDE SEQUENCE [LARGE SCALE GENOMIC DNA]</scope>
    <source>
        <strain evidence="13">H4-8 / FGSC 9210</strain>
    </source>
</reference>
<dbReference type="SUPFAM" id="SSF52279">
    <property type="entry name" value="Beta-D-glucan exohydrolase, C-terminal domain"/>
    <property type="match status" value="1"/>
</dbReference>
<dbReference type="SUPFAM" id="SSF51445">
    <property type="entry name" value="(Trans)glycosidases"/>
    <property type="match status" value="1"/>
</dbReference>
<dbReference type="Pfam" id="PF01915">
    <property type="entry name" value="Glyco_hydro_3_C"/>
    <property type="match status" value="1"/>
</dbReference>
<dbReference type="InParanoid" id="D8PMS5"/>
<dbReference type="OrthoDB" id="416222at2759"/>
<dbReference type="AlphaFoldDB" id="D8PMS5"/>
<evidence type="ECO:0000256" key="5">
    <source>
        <dbReference type="ARBA" id="ARBA00022801"/>
    </source>
</evidence>
<dbReference type="GO" id="GO:0008422">
    <property type="term" value="F:beta-glucosidase activity"/>
    <property type="evidence" value="ECO:0007669"/>
    <property type="project" value="UniProtKB-EC"/>
</dbReference>
<dbReference type="GeneID" id="9597530"/>
<dbReference type="RefSeq" id="XP_003037086.1">
    <property type="nucleotide sequence ID" value="XM_003037040.1"/>
</dbReference>
<keyword evidence="13" id="KW-1185">Reference proteome</keyword>
<evidence type="ECO:0000259" key="11">
    <source>
        <dbReference type="SMART" id="SM01217"/>
    </source>
</evidence>
<comment type="catalytic activity">
    <reaction evidence="1">
        <text>Hydrolysis of terminal, non-reducing beta-D-glucosyl residues with release of beta-D-glucose.</text>
        <dbReference type="EC" id="3.2.1.21"/>
    </reaction>
</comment>
<keyword evidence="6" id="KW-0136">Cellulose degradation</keyword>
<dbReference type="STRING" id="578458.D8PMS5"/>